<dbReference type="GO" id="GO:0005524">
    <property type="term" value="F:ATP binding"/>
    <property type="evidence" value="ECO:0007669"/>
    <property type="project" value="UniProtKB-UniRule"/>
</dbReference>
<dbReference type="PANTHER" id="PTHR47117">
    <property type="entry name" value="STAR-RELATED LIPID TRANSFER PROTEIN 9"/>
    <property type="match status" value="1"/>
</dbReference>
<dbReference type="InterPro" id="IPR023393">
    <property type="entry name" value="START-like_dom_sf"/>
</dbReference>
<feature type="compositionally biased region" description="Low complexity" evidence="7">
    <location>
        <begin position="3409"/>
        <end position="3418"/>
    </location>
</feature>
<feature type="region of interest" description="Disordered" evidence="7">
    <location>
        <begin position="3170"/>
        <end position="3240"/>
    </location>
</feature>
<evidence type="ECO:0000256" key="3">
    <source>
        <dbReference type="ARBA" id="ARBA00023054"/>
    </source>
</evidence>
<dbReference type="Proteomes" id="UP000593565">
    <property type="component" value="Unassembled WGS sequence"/>
</dbReference>
<keyword evidence="2 5" id="KW-0067">ATP-binding</keyword>
<evidence type="ECO:0000256" key="4">
    <source>
        <dbReference type="ARBA" id="ARBA00023175"/>
    </source>
</evidence>
<reference evidence="10 11" key="1">
    <citation type="submission" date="2020-02" db="EMBL/GenBank/DDBJ databases">
        <title>A chromosome-scale genome assembly of the black bullhead catfish (Ameiurus melas).</title>
        <authorList>
            <person name="Wen M."/>
            <person name="Zham M."/>
            <person name="Cabau C."/>
            <person name="Klopp C."/>
            <person name="Donnadieu C."/>
            <person name="Roques C."/>
            <person name="Bouchez O."/>
            <person name="Lampietro C."/>
            <person name="Jouanno E."/>
            <person name="Herpin A."/>
            <person name="Louis A."/>
            <person name="Berthelot C."/>
            <person name="Parey E."/>
            <person name="Roest-Crollius H."/>
            <person name="Braasch I."/>
            <person name="Postlethwait J."/>
            <person name="Robinson-Rechavi M."/>
            <person name="Echchiki A."/>
            <person name="Begum T."/>
            <person name="Montfort J."/>
            <person name="Schartl M."/>
            <person name="Bobe J."/>
            <person name="Guiguen Y."/>
        </authorList>
    </citation>
    <scope>NUCLEOTIDE SEQUENCE [LARGE SCALE GENOMIC DNA]</scope>
    <source>
        <strain evidence="10">M_S1</strain>
        <tissue evidence="10">Blood</tissue>
    </source>
</reference>
<evidence type="ECO:0000256" key="5">
    <source>
        <dbReference type="PROSITE-ProRule" id="PRU00283"/>
    </source>
</evidence>
<feature type="coiled-coil region" evidence="6">
    <location>
        <begin position="3277"/>
        <end position="3319"/>
    </location>
</feature>
<dbReference type="GO" id="GO:0003777">
    <property type="term" value="F:microtubule motor activity"/>
    <property type="evidence" value="ECO:0007669"/>
    <property type="project" value="InterPro"/>
</dbReference>
<feature type="domain" description="START" evidence="9">
    <location>
        <begin position="3513"/>
        <end position="3637"/>
    </location>
</feature>
<sequence>MANVKVAIRVRPLNSRESVDGGRIAVQVDDKVVRVRNVKPDGRLDGRAEAPGDSRERVLEFGFDYCYWSVNPEAPNYASQEEVFQDLGMCVLAGATEGYNVCLFAYGQTGSGKTYTMMGNPDSIGLTPRICQGLFRSGIDSPDGQNCRVEVSFLEIYNERVRDLLRGPDQKKPAALRVREHPEKGPYVQGLTQHVVEDNKQATDLLEEGIANRITAATHIHDASSRSHAIFSIQYTQAILENNLPSEIVSKINLVDLAGSERADPNYCRDRITEGANINKSLVTLGIVISALAQNSQMCSSTQSINSMLSEGEASTVGSQSSSLSNSSRRHCFIPYRDSVLTWLLKDSLGGNSKTIMIATISPACSSYNETLSTLRYAAHAKNIVNKPRVNEDASVRLIRELREEIDRLKSMLLSFSMRRNPSPSLSDERDSSLSDIVLQNELKVEQLTKDWSESWRDKRALLEQYSVDINQDRAGVQIHSLRPHLISLEPDVLSTGVTIYHLREGITRIGPQDPNEEEPHIVMPEGSVCEIENQNGVVTLKPLPHTACTVNDREVTEPCRLAQGAVITLGGWHKLRFNHPAEAALLRERRRIIEGGPLFSSSELSTLTHNSRAEDVVSQEASDRLAPWRKLEEHQCYVECLREEILVEQRRAEKDLEREQAHLRKQHSEIQQWILQEKQRLVAIREKGTLDSGVQTDVVPLAALAGINEKETSSETVRPSLIVGDRKRVVQEELLKHHAFRRNEIRIRRKRLRYQLERIARKRHLLEAKQELQRLETALSLRVDGPLSPDLGSPSKHRGRPMALRRHSFSVDLLSRLYPQHSPIFSQFLRRTKLSESTSSLSRVTFPRRWVSDECLPGKPRGRANTMPSRYSQGTSSRTGSSENIKMLGKENIPSEQMTERNAQSSVWNHNMDSDNRDSKKVLPIIKQSNTQKTSAKGGKSSPHEGNKGLETIRKALSRSVGFGIKMALSRVFRKPPLGSRVGKSAKSGSRAKTQFELEGKKDNFVGDVETKQLKSSIKSTMSCDGLDQLISLKEKKQGRWHSAEALTKKTIRWVKTQQDLTDWVGKNGEEVVDDSSDCDSLFSVDSLSSAYATALAEQLQQEDCERSEVESEDSQMSKDSLVKKSSGRTDARPVLKLGHSICHTFHSSSNPQSTTGRDKIEESKEMPEELFMSLHGQKVIRKAIEESSHFSQVTSDSRDANVRETEAFLALTDAWSSTDAADSPRILGASETSLKLCILSETSSSHSQASLDLSGATTGSECQISPSFDSTQGIDVTVKEQSHISYERKTVLDYFLSDLTSTSCSAPECTLLQENNGLLSNFEAPSISLEASIAQNTMSKNTYCTSRPPPSELLPLETNDVDMLVVNAPSKESAVLSGWSSSACFLGNPPPGKTLKSSSTKQTERIPSADESVLIKSFAPQNNLIESKQETPFEERFIAETPSRNGNIFSKCDGQTHLEIPHSHSTLQPGNVLKSSNKQKSICSSKELHQSAVHSLKIENDFHCEPQSIMEHLINHVEKEMSDEKTLVQYQVQSTEKCSGCYDTRNTNDYPFEMNIKSDRANEVAESLRHCDAQLEPFNVHTRKRSKDPQDDLTGNLKTPKRSCVKSLVPGDSVVNNVPFMFNDISRDSTGKLLPTEKEIPGDNLSQTFQQDSITASMDNHINMYHNSNTPVARSTSEDRLESTVTKEQKVSTIPMNKSEMQGMPDVKISDVKVVDKGVFESCTFQKIGLTINDKISEVVKEHLNLSLQVDGGEDINEEPETNNKTSSATNIYTLKNNNEITAEGLQGELVSSQTFPCVTKYFVDDETNPDNTDDCLRGQYIVKNPTEKEVLDHQGVGFLSAEIENLENHDAYGPVPQDLKIKLPESSTVLCPEPTDTSYSNGLIDEVISESNTTIQLTLMSTCKQNPVILFSDYVTVAEEHDQFSLMKTETIPIDKVVHNLAPPGTSIKTEDNGFDLSSYTQHKPGIYPEENSISGASNPETVSNRCSEAVVDHSTSDMLKEAVKYVEASKVNTAPTFHQVLELNTVSHLDTESAIQFQKKNEHSFNSARAEHVPGTDSRPLKQVYQECAEEKHVFMTQEQLHGGQDTNETKDNIMDFENHTKVHKETTVSKACQALVLELQRDNQTQIIQSVIMNEKHSNCPQDEDQSLCKEDHTLQRWKIQELCVNVQKEQKHSFQLQSQDFSILSKSVQRPEQTYMREANTPELKFSTSRSLDLKEPTQVQIESTEKANGVKQHTTIYSSRLVFSRTNEERQRVKPKRHRKAHFTAPISSSTDSTPDSSLDEIAKSRVHKCSVASLAIPATPASGRATTENRNSSSDESSSILSLEISPGTSKSKHNQCYGTSSDNPCLYIRDVTTEEVRQKKHHFTGKLFKIHGQSKDDETIQLTRSNSTKHISHENNNERAKLLENDSIQNREPILHFGSSDINPFVHTRKKDRLLKAAYKNQPFGSAVNISSQLSSLESSSNGIARCCSMDNGLNVQNSPFSSHLSTYAVQKGLSSTLSSAEDSKEHISTEPKLREAFRTPTICNEKILTASGSDSCNNTLDLASSSGQVDEIVLVYSSEHESQESKQDSRKCDHGTQTVKFYKDLEKKNRHRKSNTQVPVSRQVQERSTTWTSLQNMSEHLSELILSTSDLLGNIQCLRTGENSMKNVKICNKVSKVSSDKYCKSDGSTQTAIDVGIQTEDMKQNKVLLGTPLVQNPKSHEVNVIVKVIGSEVCKVPKHDGVIKSIKDQRDRKHTFETVKSMPDLCPGGSHSSERFSGKLDTVKILSLETVAPNQDCFNPVTVDHKASNAFAVCAQRKCTSQMLAKDTQTHQQMKPENNPNKRLMLIDRASSPILTVDVASLPKGKIKSGTIHSPTEMLSITENKPVSTSKPKSQYQRDHFYTYQTVNKSVSSMSLENESNHSCINLGAPDAHSTDVSSSRYMQNGRKKHSHGVRSKEASQAIWCSPLSHSHSSTVKHRQTVDLSQNTLQSSTPINQSSSMQEYKHRLCKNMNCWGDVSKDTLQYQEEDSMSLAPSDCNTDILVSINPLAEASPLQEDYWIPENLPMHNKFTNWSGISQKPPARLTKESSTTVEKGPDINTHSLHLHSAESESLGYRYKPELLESADERSREIERLRKEREQVLASMQLDTSPHPLSVELTEAKLHYGLGKTDTLLNMLKSSSRSPVPDSTISTKQQLYDRHRRSIDGLRKEREDRLQTSRRARSLSPSKHPNSSNRMIEQSQRPVGLPSRQREYLQHLRKEVVEMSRVPDPPRREGQYPTDIEFLLRDYSRAREEAKTEIARARVRLRERTEQEKRRLEQQALTQSVKDHMRLCTRVSNSTLCTGSNLSLSSGPTSGYNSSNAAVLKDGTSPSIQITGVSDRELRIRSRPPMIPPQSLNAPRAWLSAQDIRVESSSLGYELHSSSSPSSPPGRQRTCSFSSPSSISISYQDIADCTLTSSISEVHLASGGDVRNLLAGSAEAGWRHQGLENGVQTFHRPSSRPSAHGFLGAMELERPLASLWNLIRDHSKTHLYNKSLKSAWTRLLDDTTQLVYLLTDPSSCHMKQPRDFCCLSTEAKRDDMWVLAMQSVFEESLPRPSVATVRGEMFPSAWILQRSQRQGREIVTVIYLLQVDLGTPTLPQRLLNVVARKQAAVIADLDSFLSL</sequence>
<dbReference type="PROSITE" id="PS50848">
    <property type="entry name" value="START"/>
    <property type="match status" value="1"/>
</dbReference>
<dbReference type="InterPro" id="IPR036961">
    <property type="entry name" value="Kinesin_motor_dom_sf"/>
</dbReference>
<dbReference type="SMART" id="SM00129">
    <property type="entry name" value="KISc"/>
    <property type="match status" value="1"/>
</dbReference>
<evidence type="ECO:0000313" key="10">
    <source>
        <dbReference type="EMBL" id="KAF4083998.1"/>
    </source>
</evidence>
<comment type="similarity">
    <text evidence="5">Belongs to the TRAFAC class myosin-kinesin ATPase superfamily. Kinesin family.</text>
</comment>
<gene>
    <name evidence="10" type="ORF">AMELA_G00123810</name>
</gene>
<feature type="region of interest" description="Disordered" evidence="7">
    <location>
        <begin position="3409"/>
        <end position="3431"/>
    </location>
</feature>
<feature type="compositionally biased region" description="Polar residues" evidence="7">
    <location>
        <begin position="867"/>
        <end position="885"/>
    </location>
</feature>
<dbReference type="Gene3D" id="3.40.850.10">
    <property type="entry name" value="Kinesin motor domain"/>
    <property type="match status" value="1"/>
</dbReference>
<feature type="compositionally biased region" description="Basic and acidic residues" evidence="7">
    <location>
        <begin position="3195"/>
        <end position="3208"/>
    </location>
</feature>
<keyword evidence="4 5" id="KW-0505">Motor protein</keyword>
<feature type="compositionally biased region" description="Low complexity" evidence="7">
    <location>
        <begin position="2275"/>
        <end position="2284"/>
    </location>
</feature>
<dbReference type="PROSITE" id="PS50067">
    <property type="entry name" value="KINESIN_MOTOR_2"/>
    <property type="match status" value="1"/>
</dbReference>
<dbReference type="InterPro" id="IPR002913">
    <property type="entry name" value="START_lipid-bd_dom"/>
</dbReference>
<feature type="compositionally biased region" description="Polar residues" evidence="7">
    <location>
        <begin position="895"/>
        <end position="912"/>
    </location>
</feature>
<feature type="coiled-coil region" evidence="6">
    <location>
        <begin position="3109"/>
        <end position="3136"/>
    </location>
</feature>
<feature type="region of interest" description="Disordered" evidence="7">
    <location>
        <begin position="3064"/>
        <end position="3096"/>
    </location>
</feature>
<feature type="compositionally biased region" description="Low complexity" evidence="7">
    <location>
        <begin position="2320"/>
        <end position="2329"/>
    </location>
</feature>
<keyword evidence="11" id="KW-1185">Reference proteome</keyword>
<dbReference type="GO" id="GO:0007018">
    <property type="term" value="P:microtubule-based movement"/>
    <property type="evidence" value="ECO:0007669"/>
    <property type="project" value="InterPro"/>
</dbReference>
<evidence type="ECO:0000256" key="1">
    <source>
        <dbReference type="ARBA" id="ARBA00022741"/>
    </source>
</evidence>
<organism evidence="10 11">
    <name type="scientific">Ameiurus melas</name>
    <name type="common">Black bullhead</name>
    <name type="synonym">Silurus melas</name>
    <dbReference type="NCBI Taxonomy" id="219545"/>
    <lineage>
        <taxon>Eukaryota</taxon>
        <taxon>Metazoa</taxon>
        <taxon>Chordata</taxon>
        <taxon>Craniata</taxon>
        <taxon>Vertebrata</taxon>
        <taxon>Euteleostomi</taxon>
        <taxon>Actinopterygii</taxon>
        <taxon>Neopterygii</taxon>
        <taxon>Teleostei</taxon>
        <taxon>Ostariophysi</taxon>
        <taxon>Siluriformes</taxon>
        <taxon>Ictaluridae</taxon>
        <taxon>Ameiurus</taxon>
    </lineage>
</organism>
<dbReference type="GO" id="GO:0008017">
    <property type="term" value="F:microtubule binding"/>
    <property type="evidence" value="ECO:0007669"/>
    <property type="project" value="InterPro"/>
</dbReference>
<dbReference type="PRINTS" id="PR00380">
    <property type="entry name" value="KINESINHEAVY"/>
</dbReference>
<keyword evidence="1 5" id="KW-0547">Nucleotide-binding</keyword>
<evidence type="ECO:0000256" key="2">
    <source>
        <dbReference type="ARBA" id="ARBA00022840"/>
    </source>
</evidence>
<comment type="caution">
    <text evidence="10">The sequence shown here is derived from an EMBL/GenBank/DDBJ whole genome shotgun (WGS) entry which is preliminary data.</text>
</comment>
<proteinExistence type="inferred from homology"/>
<dbReference type="GO" id="GO:0008289">
    <property type="term" value="F:lipid binding"/>
    <property type="evidence" value="ECO:0007669"/>
    <property type="project" value="InterPro"/>
</dbReference>
<dbReference type="Gene3D" id="2.60.200.20">
    <property type="match status" value="1"/>
</dbReference>
<dbReference type="Pfam" id="PF01852">
    <property type="entry name" value="START"/>
    <property type="match status" value="1"/>
</dbReference>
<evidence type="ECO:0000313" key="11">
    <source>
        <dbReference type="Proteomes" id="UP000593565"/>
    </source>
</evidence>
<dbReference type="Pfam" id="PF00225">
    <property type="entry name" value="Kinesin"/>
    <property type="match status" value="1"/>
</dbReference>
<dbReference type="SUPFAM" id="SSF49879">
    <property type="entry name" value="SMAD/FHA domain"/>
    <property type="match status" value="1"/>
</dbReference>
<dbReference type="SUPFAM" id="SSF52540">
    <property type="entry name" value="P-loop containing nucleoside triphosphate hydrolases"/>
    <property type="match status" value="1"/>
</dbReference>
<protein>
    <recommendedName>
        <fullName evidence="12">StAR-related lipid transfer protein 9</fullName>
    </recommendedName>
</protein>
<feature type="region of interest" description="Disordered" evidence="7">
    <location>
        <begin position="2308"/>
        <end position="2329"/>
    </location>
</feature>
<feature type="compositionally biased region" description="Basic residues" evidence="7">
    <location>
        <begin position="2260"/>
        <end position="2269"/>
    </location>
</feature>
<feature type="region of interest" description="Disordered" evidence="7">
    <location>
        <begin position="853"/>
        <end position="949"/>
    </location>
</feature>
<dbReference type="InterPro" id="IPR001752">
    <property type="entry name" value="Kinesin_motor_dom"/>
</dbReference>
<dbReference type="FunFam" id="3.40.850.10:FF:000021">
    <property type="entry name" value="kinesin-like protein KIF16B isoform X1"/>
    <property type="match status" value="1"/>
</dbReference>
<feature type="binding site" evidence="5">
    <location>
        <begin position="107"/>
        <end position="114"/>
    </location>
    <ligand>
        <name>ATP</name>
        <dbReference type="ChEBI" id="CHEBI:30616"/>
    </ligand>
</feature>
<accession>A0A7J6AR36</accession>
<feature type="region of interest" description="Disordered" evidence="7">
    <location>
        <begin position="2250"/>
        <end position="2286"/>
    </location>
</feature>
<dbReference type="PANTHER" id="PTHR47117:SF1">
    <property type="entry name" value="STAR-RELATED LIPID TRANSFER PROTEIN 9"/>
    <property type="match status" value="1"/>
</dbReference>
<evidence type="ECO:0000256" key="6">
    <source>
        <dbReference type="SAM" id="Coils"/>
    </source>
</evidence>
<evidence type="ECO:0000259" key="8">
    <source>
        <dbReference type="PROSITE" id="PS50067"/>
    </source>
</evidence>
<feature type="compositionally biased region" description="Polar residues" evidence="7">
    <location>
        <begin position="3216"/>
        <end position="3234"/>
    </location>
</feature>
<dbReference type="PROSITE" id="PS00411">
    <property type="entry name" value="KINESIN_MOTOR_1"/>
    <property type="match status" value="1"/>
</dbReference>
<dbReference type="InterPro" id="IPR027417">
    <property type="entry name" value="P-loop_NTPase"/>
</dbReference>
<feature type="compositionally biased region" description="Basic and acidic residues" evidence="7">
    <location>
        <begin position="913"/>
        <end position="922"/>
    </location>
</feature>
<dbReference type="GO" id="GO:0048731">
    <property type="term" value="P:system development"/>
    <property type="evidence" value="ECO:0007669"/>
    <property type="project" value="UniProtKB-ARBA"/>
</dbReference>
<feature type="compositionally biased region" description="Polar residues" evidence="7">
    <location>
        <begin position="3170"/>
        <end position="3187"/>
    </location>
</feature>
<feature type="domain" description="Kinesin motor" evidence="8">
    <location>
        <begin position="3"/>
        <end position="384"/>
    </location>
</feature>
<keyword evidence="3 6" id="KW-0175">Coiled coil</keyword>
<dbReference type="EMBL" id="JAAGNN010000010">
    <property type="protein sequence ID" value="KAF4083998.1"/>
    <property type="molecule type" value="Genomic_DNA"/>
</dbReference>
<name>A0A7J6AR36_AMEME</name>
<evidence type="ECO:0000256" key="7">
    <source>
        <dbReference type="SAM" id="MobiDB-lite"/>
    </source>
</evidence>
<evidence type="ECO:0000259" key="9">
    <source>
        <dbReference type="PROSITE" id="PS50848"/>
    </source>
</evidence>
<dbReference type="Gene3D" id="3.30.530.20">
    <property type="match status" value="1"/>
</dbReference>
<dbReference type="InterPro" id="IPR019821">
    <property type="entry name" value="Kinesin_motor_CS"/>
</dbReference>
<evidence type="ECO:0008006" key="12">
    <source>
        <dbReference type="Google" id="ProtNLM"/>
    </source>
</evidence>
<feature type="region of interest" description="Disordered" evidence="7">
    <location>
        <begin position="1581"/>
        <end position="1601"/>
    </location>
</feature>
<dbReference type="InterPro" id="IPR008984">
    <property type="entry name" value="SMAD_FHA_dom_sf"/>
</dbReference>
<feature type="region of interest" description="Disordered" evidence="7">
    <location>
        <begin position="1104"/>
        <end position="1130"/>
    </location>
</feature>
<dbReference type="SUPFAM" id="SSF55961">
    <property type="entry name" value="Bet v1-like"/>
    <property type="match status" value="1"/>
</dbReference>